<protein>
    <submittedName>
        <fullName evidence="2">Uncharacterized protein</fullName>
    </submittedName>
</protein>
<gene>
    <name evidence="2" type="ORF">A4D02_07895</name>
</gene>
<dbReference type="Proteomes" id="UP000192277">
    <property type="component" value="Unassembled WGS sequence"/>
</dbReference>
<feature type="transmembrane region" description="Helical" evidence="1">
    <location>
        <begin position="43"/>
        <end position="68"/>
    </location>
</feature>
<keyword evidence="3" id="KW-1185">Reference proteome</keyword>
<comment type="caution">
    <text evidence="2">The sequence shown here is derived from an EMBL/GenBank/DDBJ whole genome shotgun (WGS) entry which is preliminary data.</text>
</comment>
<evidence type="ECO:0000313" key="2">
    <source>
        <dbReference type="EMBL" id="OQP48620.1"/>
    </source>
</evidence>
<keyword evidence="1" id="KW-0812">Transmembrane</keyword>
<proteinExistence type="predicted"/>
<organism evidence="2 3">
    <name type="scientific">Niastella koreensis</name>
    <dbReference type="NCBI Taxonomy" id="354356"/>
    <lineage>
        <taxon>Bacteria</taxon>
        <taxon>Pseudomonadati</taxon>
        <taxon>Bacteroidota</taxon>
        <taxon>Chitinophagia</taxon>
        <taxon>Chitinophagales</taxon>
        <taxon>Chitinophagaceae</taxon>
        <taxon>Niastella</taxon>
    </lineage>
</organism>
<evidence type="ECO:0000256" key="1">
    <source>
        <dbReference type="SAM" id="Phobius"/>
    </source>
</evidence>
<keyword evidence="1" id="KW-1133">Transmembrane helix</keyword>
<sequence length="92" mass="10446">MTIIPNTTMHAVWFCKYQRRTLTGIGWKKKTVLRRTGKTPRTIVIAACATTSASIMVRFFCILNGYAFKSIDFVTAKKNNFLQSMGIFGVKF</sequence>
<name>A0ABX3NWK6_9BACT</name>
<dbReference type="EMBL" id="LWBO01000012">
    <property type="protein sequence ID" value="OQP48620.1"/>
    <property type="molecule type" value="Genomic_DNA"/>
</dbReference>
<evidence type="ECO:0000313" key="3">
    <source>
        <dbReference type="Proteomes" id="UP000192277"/>
    </source>
</evidence>
<reference evidence="2 3" key="1">
    <citation type="submission" date="2016-04" db="EMBL/GenBank/DDBJ databases">
        <authorList>
            <person name="Chen L."/>
            <person name="Zhuang W."/>
            <person name="Wang G."/>
        </authorList>
    </citation>
    <scope>NUCLEOTIDE SEQUENCE [LARGE SCALE GENOMIC DNA]</scope>
    <source>
        <strain evidence="3">GR20</strain>
    </source>
</reference>
<keyword evidence="1" id="KW-0472">Membrane</keyword>
<accession>A0ABX3NWK6</accession>